<evidence type="ECO:0000313" key="1">
    <source>
        <dbReference type="EMBL" id="XDJ14669.1"/>
    </source>
</evidence>
<name>A0AB39CCG0_9VIRU</name>
<dbReference type="EMBL" id="PQ015378">
    <property type="protein sequence ID" value="XDJ14669.1"/>
    <property type="molecule type" value="Genomic_DNA"/>
</dbReference>
<organism evidence="1">
    <name type="scientific">Pseudomonas phage RVTF4</name>
    <dbReference type="NCBI Taxonomy" id="3236931"/>
    <lineage>
        <taxon>Viruses</taxon>
    </lineage>
</organism>
<reference evidence="1" key="1">
    <citation type="submission" date="2024-07" db="EMBL/GenBank/DDBJ databases">
        <authorList>
            <person name="Bringhurst R.M."/>
            <person name="Homer T.E."/>
        </authorList>
    </citation>
    <scope>NUCLEOTIDE SEQUENCE</scope>
</reference>
<protein>
    <submittedName>
        <fullName evidence="1">Uncharacterized protein</fullName>
    </submittedName>
</protein>
<proteinExistence type="predicted"/>
<sequence length="200" mass="22849">MSRKYIRALSQLTAYMRGELLDERRYHLMDVARAIHEEPSVVEEFLAAALRSDYRDEQLEIFCSMITSTIWPKEMNSATVKMNFTVGFPPPKIMAALAQMPDEEVDKLLDTKEGRVQLEEYIKRYWIPARDGWLLKLDSDMERSGLAKHMDGKYPKIPPIQAAVMKAIDELSLPINRNKAAELASKALGVKVTPDDIVSY</sequence>
<accession>A0AB39CCG0</accession>